<reference evidence="1 2" key="1">
    <citation type="submission" date="2020-04" db="EMBL/GenBank/DDBJ databases">
        <title>Usitatibacter rugosus gen. nov., sp. nov. and Usitatibacter palustris sp. nov., novel members of Usitatibacteraceae fam. nov. within the order Nitrosomonadales isolated from soil.</title>
        <authorList>
            <person name="Huber K.J."/>
            <person name="Neumann-Schaal M."/>
            <person name="Geppert A."/>
            <person name="Luckner M."/>
            <person name="Wanner G."/>
            <person name="Overmann J."/>
        </authorList>
    </citation>
    <scope>NUCLEOTIDE SEQUENCE [LARGE SCALE GENOMIC DNA]</scope>
    <source>
        <strain evidence="1 2">0125_3</strain>
    </source>
</reference>
<dbReference type="SUPFAM" id="SSF101386">
    <property type="entry name" value="all-alpha NTP pyrophosphatases"/>
    <property type="match status" value="1"/>
</dbReference>
<gene>
    <name evidence="1" type="ORF">DSM104443_02304</name>
</gene>
<name>A0A6M4GV94_9PROT</name>
<dbReference type="PIRSF" id="PIRSF029826">
    <property type="entry name" value="UCP029826_pph"/>
    <property type="match status" value="1"/>
</dbReference>
<organism evidence="1 2">
    <name type="scientific">Usitatibacter rugosus</name>
    <dbReference type="NCBI Taxonomy" id="2732067"/>
    <lineage>
        <taxon>Bacteria</taxon>
        <taxon>Pseudomonadati</taxon>
        <taxon>Pseudomonadota</taxon>
        <taxon>Betaproteobacteria</taxon>
        <taxon>Nitrosomonadales</taxon>
        <taxon>Usitatibacteraceae</taxon>
        <taxon>Usitatibacter</taxon>
    </lineage>
</organism>
<accession>A0A6M4GV94</accession>
<proteinExistence type="predicted"/>
<dbReference type="Pfam" id="PF12643">
    <property type="entry name" value="MazG-like"/>
    <property type="match status" value="1"/>
</dbReference>
<evidence type="ECO:0000313" key="2">
    <source>
        <dbReference type="Proteomes" id="UP000501534"/>
    </source>
</evidence>
<dbReference type="Proteomes" id="UP000501534">
    <property type="component" value="Chromosome"/>
</dbReference>
<dbReference type="KEGG" id="uru:DSM104443_02304"/>
<protein>
    <recommendedName>
        <fullName evidence="3">NTP pyrophosphatase (Non-canonical NTP hydrolase)</fullName>
    </recommendedName>
</protein>
<dbReference type="CDD" id="cd11537">
    <property type="entry name" value="NTP-PPase_RS21-C6_like"/>
    <property type="match status" value="1"/>
</dbReference>
<sequence>MSAGLEGLRDALRQFAADRDWDQFHSPKNLAMALSVESAELLEIFQWLTEEQSKNLSADAKAKAADEIADVLLYLVRIADKLGIDPVAAARRKMIANAQKYPADKARGNNKKYTEL</sequence>
<keyword evidence="2" id="KW-1185">Reference proteome</keyword>
<dbReference type="PANTHER" id="PTHR46523:SF1">
    <property type="entry name" value="DCTP PYROPHOSPHATASE 1"/>
    <property type="match status" value="1"/>
</dbReference>
<evidence type="ECO:0000313" key="1">
    <source>
        <dbReference type="EMBL" id="QJR11231.1"/>
    </source>
</evidence>
<dbReference type="EMBL" id="CP053069">
    <property type="protein sequence ID" value="QJR11231.1"/>
    <property type="molecule type" value="Genomic_DNA"/>
</dbReference>
<evidence type="ECO:0008006" key="3">
    <source>
        <dbReference type="Google" id="ProtNLM"/>
    </source>
</evidence>
<dbReference type="PANTHER" id="PTHR46523">
    <property type="entry name" value="DCTP PYROPHOSPHATASE 1"/>
    <property type="match status" value="1"/>
</dbReference>
<dbReference type="RefSeq" id="WP_246232176.1">
    <property type="nucleotide sequence ID" value="NZ_CP053069.1"/>
</dbReference>
<dbReference type="GO" id="GO:0009143">
    <property type="term" value="P:nucleoside triphosphate catabolic process"/>
    <property type="evidence" value="ECO:0007669"/>
    <property type="project" value="InterPro"/>
</dbReference>
<dbReference type="GO" id="GO:0047429">
    <property type="term" value="F:nucleoside triphosphate diphosphatase activity"/>
    <property type="evidence" value="ECO:0007669"/>
    <property type="project" value="InterPro"/>
</dbReference>
<dbReference type="InterPro" id="IPR052555">
    <property type="entry name" value="dCTP_Pyrophosphatase"/>
</dbReference>
<dbReference type="InterPro" id="IPR025984">
    <property type="entry name" value="DCTPP"/>
</dbReference>
<dbReference type="AlphaFoldDB" id="A0A6M4GV94"/>
<dbReference type="Gene3D" id="1.10.287.1080">
    <property type="entry name" value="MazG-like"/>
    <property type="match status" value="1"/>
</dbReference>